<feature type="chain" id="PRO_5016271323" description="beta-N-acetylhexosaminidase" evidence="7">
    <location>
        <begin position="22"/>
        <end position="516"/>
    </location>
</feature>
<organism evidence="10 11">
    <name type="scientific">Actinoplanes xinjiangensis</name>
    <dbReference type="NCBI Taxonomy" id="512350"/>
    <lineage>
        <taxon>Bacteria</taxon>
        <taxon>Bacillati</taxon>
        <taxon>Actinomycetota</taxon>
        <taxon>Actinomycetes</taxon>
        <taxon>Micromonosporales</taxon>
        <taxon>Micromonosporaceae</taxon>
        <taxon>Actinoplanes</taxon>
    </lineage>
</organism>
<evidence type="ECO:0000256" key="6">
    <source>
        <dbReference type="PIRSR" id="PIRSR625705-1"/>
    </source>
</evidence>
<dbReference type="AlphaFoldDB" id="A0A316FER3"/>
<dbReference type="EMBL" id="QGGR01000009">
    <property type="protein sequence ID" value="PWK46562.1"/>
    <property type="molecule type" value="Genomic_DNA"/>
</dbReference>
<dbReference type="Gene3D" id="3.30.379.10">
    <property type="entry name" value="Chitobiase/beta-hexosaminidase domain 2-like"/>
    <property type="match status" value="1"/>
</dbReference>
<evidence type="ECO:0000259" key="8">
    <source>
        <dbReference type="Pfam" id="PF00728"/>
    </source>
</evidence>
<keyword evidence="11" id="KW-1185">Reference proteome</keyword>
<comment type="catalytic activity">
    <reaction evidence="1">
        <text>Hydrolysis of terminal non-reducing N-acetyl-D-hexosamine residues in N-acetyl-beta-D-hexosaminides.</text>
        <dbReference type="EC" id="3.2.1.52"/>
    </reaction>
</comment>
<feature type="active site" description="Proton donor" evidence="6">
    <location>
        <position position="328"/>
    </location>
</feature>
<reference evidence="10 11" key="1">
    <citation type="submission" date="2018-05" db="EMBL/GenBank/DDBJ databases">
        <title>Genomic Encyclopedia of Archaeal and Bacterial Type Strains, Phase II (KMG-II): from individual species to whole genera.</title>
        <authorList>
            <person name="Goeker M."/>
        </authorList>
    </citation>
    <scope>NUCLEOTIDE SEQUENCE [LARGE SCALE GENOMIC DNA]</scope>
    <source>
        <strain evidence="10 11">DSM 45184</strain>
    </source>
</reference>
<dbReference type="InterPro" id="IPR029018">
    <property type="entry name" value="Hex-like_dom2"/>
</dbReference>
<dbReference type="CDD" id="cd06568">
    <property type="entry name" value="GH20_SpHex_like"/>
    <property type="match status" value="1"/>
</dbReference>
<comment type="similarity">
    <text evidence="2">Belongs to the glycosyl hydrolase 20 family.</text>
</comment>
<dbReference type="Proteomes" id="UP000245697">
    <property type="component" value="Unassembled WGS sequence"/>
</dbReference>
<dbReference type="PANTHER" id="PTHR22600:SF57">
    <property type="entry name" value="BETA-N-ACETYLHEXOSAMINIDASE"/>
    <property type="match status" value="1"/>
</dbReference>
<feature type="signal peptide" evidence="7">
    <location>
        <begin position="1"/>
        <end position="21"/>
    </location>
</feature>
<keyword evidence="4" id="KW-0378">Hydrolase</keyword>
<dbReference type="InterPro" id="IPR017853">
    <property type="entry name" value="GH"/>
</dbReference>
<keyword evidence="7" id="KW-0732">Signal</keyword>
<name>A0A316FER3_9ACTN</name>
<gene>
    <name evidence="10" type="ORF">BC793_109130</name>
</gene>
<dbReference type="Pfam" id="PF02838">
    <property type="entry name" value="Glyco_hydro_20b"/>
    <property type="match status" value="1"/>
</dbReference>
<dbReference type="PANTHER" id="PTHR22600">
    <property type="entry name" value="BETA-HEXOSAMINIDASE"/>
    <property type="match status" value="1"/>
</dbReference>
<dbReference type="RefSeq" id="WP_109594932.1">
    <property type="nucleotide sequence ID" value="NZ_BONA01000052.1"/>
</dbReference>
<dbReference type="GO" id="GO:0030203">
    <property type="term" value="P:glycosaminoglycan metabolic process"/>
    <property type="evidence" value="ECO:0007669"/>
    <property type="project" value="TreeGrafter"/>
</dbReference>
<evidence type="ECO:0000256" key="5">
    <source>
        <dbReference type="ARBA" id="ARBA00023295"/>
    </source>
</evidence>
<dbReference type="InterPro" id="IPR015882">
    <property type="entry name" value="HEX_bac_N"/>
</dbReference>
<evidence type="ECO:0000256" key="3">
    <source>
        <dbReference type="ARBA" id="ARBA00012663"/>
    </source>
</evidence>
<dbReference type="Gene3D" id="3.20.20.80">
    <property type="entry name" value="Glycosidases"/>
    <property type="match status" value="1"/>
</dbReference>
<dbReference type="EC" id="3.2.1.52" evidence="3"/>
<feature type="domain" description="Glycoside hydrolase family 20 catalytic" evidence="8">
    <location>
        <begin position="339"/>
        <end position="480"/>
    </location>
</feature>
<dbReference type="GO" id="GO:0005975">
    <property type="term" value="P:carbohydrate metabolic process"/>
    <property type="evidence" value="ECO:0007669"/>
    <property type="project" value="InterPro"/>
</dbReference>
<sequence>MRLFRLTLALVVALPLVTATASVASFRERVPIALTGVLPAVADAVPAPGDDFQITEDTVIVGSGDVAGQLAAILRPATGFVLPVVTRPSRNAVLLRLEPGHGDEGYRLVIRRESVELLATERAGLFNGVQTLRQLLPPAIEADVPQRRQWIVPGGTITDRPRYAYRGTMLDLARHFPTPDEIRTHIDRISRFKINHLHLHLSDDQGWRIRIDAWPKLTEIGGAPGTGVGGHGGGFLTKQDYRDLVRYAADRNVTIVPEIDMPGHVNAAQTAYPELTCDGVAPRRRTDMRVGYSTLCVGEEVTYRFVEDVIRELAEMTPGPYLHIGGDETFATSHGSYLAFQRRVLPLVHKYGKIPYGWHEIGQSPAATGAVLQFWGRERNHPSVATAVAAGAKLIMSPANRTYLDMEYDLLTPGGLDWAGAIEVSTAYGWDPATLLPGIPEPSILGVEAPLWSETLRTQDDIEFLAFPRLVAIAELGWSPRATHDWNSFRARLGAYGPRWVRDGVRFHRSPEIRWF</sequence>
<dbReference type="Pfam" id="PF00728">
    <property type="entry name" value="Glyco_hydro_20"/>
    <property type="match status" value="2"/>
</dbReference>
<evidence type="ECO:0000259" key="9">
    <source>
        <dbReference type="Pfam" id="PF02838"/>
    </source>
</evidence>
<evidence type="ECO:0000256" key="1">
    <source>
        <dbReference type="ARBA" id="ARBA00001231"/>
    </source>
</evidence>
<accession>A0A316FER3</accession>
<protein>
    <recommendedName>
        <fullName evidence="3">beta-N-acetylhexosaminidase</fullName>
        <ecNumber evidence="3">3.2.1.52</ecNumber>
    </recommendedName>
</protein>
<dbReference type="OrthoDB" id="9763537at2"/>
<evidence type="ECO:0000256" key="7">
    <source>
        <dbReference type="SAM" id="SignalP"/>
    </source>
</evidence>
<proteinExistence type="inferred from homology"/>
<dbReference type="GO" id="GO:0016020">
    <property type="term" value="C:membrane"/>
    <property type="evidence" value="ECO:0007669"/>
    <property type="project" value="TreeGrafter"/>
</dbReference>
<dbReference type="SUPFAM" id="SSF55545">
    <property type="entry name" value="beta-N-acetylhexosaminidase-like domain"/>
    <property type="match status" value="1"/>
</dbReference>
<evidence type="ECO:0000313" key="10">
    <source>
        <dbReference type="EMBL" id="PWK46562.1"/>
    </source>
</evidence>
<dbReference type="InterPro" id="IPR025705">
    <property type="entry name" value="Beta_hexosaminidase_sua/sub"/>
</dbReference>
<feature type="domain" description="Glycoside hydrolase family 20 catalytic" evidence="8">
    <location>
        <begin position="163"/>
        <end position="332"/>
    </location>
</feature>
<evidence type="ECO:0000313" key="11">
    <source>
        <dbReference type="Proteomes" id="UP000245697"/>
    </source>
</evidence>
<dbReference type="GO" id="GO:0004563">
    <property type="term" value="F:beta-N-acetylhexosaminidase activity"/>
    <property type="evidence" value="ECO:0007669"/>
    <property type="project" value="UniProtKB-EC"/>
</dbReference>
<evidence type="ECO:0000256" key="4">
    <source>
        <dbReference type="ARBA" id="ARBA00022801"/>
    </source>
</evidence>
<feature type="domain" description="Beta-hexosaminidase bacterial type N-terminal" evidence="9">
    <location>
        <begin position="36"/>
        <end position="159"/>
    </location>
</feature>
<dbReference type="SUPFAM" id="SSF51445">
    <property type="entry name" value="(Trans)glycosidases"/>
    <property type="match status" value="1"/>
</dbReference>
<comment type="caution">
    <text evidence="10">The sequence shown here is derived from an EMBL/GenBank/DDBJ whole genome shotgun (WGS) entry which is preliminary data.</text>
</comment>
<dbReference type="PRINTS" id="PR00738">
    <property type="entry name" value="GLHYDRLASE20"/>
</dbReference>
<evidence type="ECO:0000256" key="2">
    <source>
        <dbReference type="ARBA" id="ARBA00006285"/>
    </source>
</evidence>
<keyword evidence="5" id="KW-0326">Glycosidase</keyword>
<dbReference type="InterPro" id="IPR015883">
    <property type="entry name" value="Glyco_hydro_20_cat"/>
</dbReference>